<dbReference type="InterPro" id="IPR036869">
    <property type="entry name" value="J_dom_sf"/>
</dbReference>
<dbReference type="CDD" id="cd06257">
    <property type="entry name" value="DnaJ"/>
    <property type="match status" value="1"/>
</dbReference>
<dbReference type="PANTHER" id="PTHR44200:SF1">
    <property type="entry name" value="DNAJ HOMOLOG SUBFAMILY C MEMBER 7"/>
    <property type="match status" value="1"/>
</dbReference>
<dbReference type="Proteomes" id="UP000310189">
    <property type="component" value="Unassembled WGS sequence"/>
</dbReference>
<evidence type="ECO:0000313" key="3">
    <source>
        <dbReference type="EMBL" id="TIA90163.1"/>
    </source>
</evidence>
<dbReference type="InterPro" id="IPR011990">
    <property type="entry name" value="TPR-like_helical_dom_sf"/>
</dbReference>
<sequence length="521" mass="56488">STDTATPIPEQEISKAEDLKEQGNALFKAGEYDKAVSLYTSAYETNPTNKAFLTNRAAALMAQKKFRSAITDIEEAINSDKKNAPGLKILLRLARCYLSLGEASKALAILNEHKDSGDATVTQFVAQCERTLGAVRNYEKERAARNWSMASMALRQAERECGCNALDTPLEWKAGKVECLIGKGDLIEAGRIASDLLSMNPNSPDLLYLRARVLFLDSNFAKCIAHLQSAMRSDPDFKPAKALLKRTRVVERGKEAGNNSFKQSNFDDAISHYTEALNALVTDGGDAEVGEGKVKAVLLSNRATAYSKMSDKNEDALKDVDEALKLYKNYTKALRTRARIHLAMEKFEESVSDFKEALDSCSMEEKSGIEKEVRHAEKELKKSKRVDHYKILQVEKTATDTELKKAFRKQSLIHHPDKGGDEEYFKQINESYSVLTDSQQRHIYDNGLDLDDGPGMGGGFGGGGMSADINLADLFASGAFGGGMGGGMGGMGGMGGGMGGGGYSSFGGGGTRFTSAGGFPF</sequence>
<dbReference type="PROSITE" id="PS50076">
    <property type="entry name" value="DNAJ_2"/>
    <property type="match status" value="1"/>
</dbReference>
<dbReference type="Pfam" id="PF14559">
    <property type="entry name" value="TPR_19"/>
    <property type="match status" value="1"/>
</dbReference>
<dbReference type="SUPFAM" id="SSF46565">
    <property type="entry name" value="Chaperone J-domain"/>
    <property type="match status" value="1"/>
</dbReference>
<evidence type="ECO:0000313" key="4">
    <source>
        <dbReference type="Proteomes" id="UP000310189"/>
    </source>
</evidence>
<dbReference type="OrthoDB" id="10250354at2759"/>
<accession>A0A4V4LTH9</accession>
<dbReference type="EMBL" id="SPNW01000021">
    <property type="protein sequence ID" value="TIA90163.1"/>
    <property type="molecule type" value="Genomic_DNA"/>
</dbReference>
<evidence type="ECO:0000256" key="1">
    <source>
        <dbReference type="PROSITE-ProRule" id="PRU00339"/>
    </source>
</evidence>
<dbReference type="PANTHER" id="PTHR44200">
    <property type="entry name" value="DNAJ HOMOLOG SUBFAMILY C MEMBER 7"/>
    <property type="match status" value="1"/>
</dbReference>
<name>A0A4V4LTH9_9BASI</name>
<dbReference type="InterPro" id="IPR052758">
    <property type="entry name" value="SRC_co-chaperone"/>
</dbReference>
<dbReference type="InterPro" id="IPR001623">
    <property type="entry name" value="DnaJ_domain"/>
</dbReference>
<dbReference type="Gene3D" id="1.25.40.10">
    <property type="entry name" value="Tetratricopeptide repeat domain"/>
    <property type="match status" value="1"/>
</dbReference>
<keyword evidence="4" id="KW-1185">Reference proteome</keyword>
<dbReference type="AlphaFoldDB" id="A0A4V4LTH9"/>
<proteinExistence type="predicted"/>
<feature type="repeat" description="TPR" evidence="1">
    <location>
        <begin position="16"/>
        <end position="49"/>
    </location>
</feature>
<dbReference type="SUPFAM" id="SSF48452">
    <property type="entry name" value="TPR-like"/>
    <property type="match status" value="2"/>
</dbReference>
<feature type="domain" description="J" evidence="2">
    <location>
        <begin position="387"/>
        <end position="448"/>
    </location>
</feature>
<feature type="non-terminal residue" evidence="3">
    <location>
        <position position="1"/>
    </location>
</feature>
<organism evidence="3 4">
    <name type="scientific">Wallemia hederae</name>
    <dbReference type="NCBI Taxonomy" id="1540922"/>
    <lineage>
        <taxon>Eukaryota</taxon>
        <taxon>Fungi</taxon>
        <taxon>Dikarya</taxon>
        <taxon>Basidiomycota</taxon>
        <taxon>Wallemiomycotina</taxon>
        <taxon>Wallemiomycetes</taxon>
        <taxon>Wallemiales</taxon>
        <taxon>Wallemiaceae</taxon>
        <taxon>Wallemia</taxon>
    </lineage>
</organism>
<dbReference type="Pfam" id="PF00226">
    <property type="entry name" value="DnaJ"/>
    <property type="match status" value="1"/>
</dbReference>
<dbReference type="PROSITE" id="PS50005">
    <property type="entry name" value="TPR"/>
    <property type="match status" value="1"/>
</dbReference>
<gene>
    <name evidence="3" type="ORF">E3P99_01672</name>
</gene>
<dbReference type="PRINTS" id="PR00625">
    <property type="entry name" value="JDOMAIN"/>
</dbReference>
<evidence type="ECO:0000259" key="2">
    <source>
        <dbReference type="PROSITE" id="PS50076"/>
    </source>
</evidence>
<comment type="caution">
    <text evidence="3">The sequence shown here is derived from an EMBL/GenBank/DDBJ whole genome shotgun (WGS) entry which is preliminary data.</text>
</comment>
<dbReference type="PROSITE" id="PS00636">
    <property type="entry name" value="DNAJ_1"/>
    <property type="match status" value="1"/>
</dbReference>
<dbReference type="InterPro" id="IPR019734">
    <property type="entry name" value="TPR_rpt"/>
</dbReference>
<dbReference type="InterPro" id="IPR018253">
    <property type="entry name" value="DnaJ_domain_CS"/>
</dbReference>
<keyword evidence="1" id="KW-0802">TPR repeat</keyword>
<reference evidence="3 4" key="1">
    <citation type="submission" date="2019-03" db="EMBL/GenBank/DDBJ databases">
        <title>Sequencing 23 genomes of Wallemia ichthyophaga.</title>
        <authorList>
            <person name="Gostincar C."/>
        </authorList>
    </citation>
    <scope>NUCLEOTIDE SEQUENCE [LARGE SCALE GENOMIC DNA]</scope>
    <source>
        <strain evidence="3 4">EXF-5753</strain>
    </source>
</reference>
<dbReference type="SMART" id="SM00028">
    <property type="entry name" value="TPR"/>
    <property type="match status" value="7"/>
</dbReference>
<protein>
    <recommendedName>
        <fullName evidence="2">J domain-containing protein</fullName>
    </recommendedName>
</protein>
<dbReference type="Gene3D" id="1.10.287.110">
    <property type="entry name" value="DnaJ domain"/>
    <property type="match status" value="1"/>
</dbReference>
<dbReference type="SMART" id="SM00271">
    <property type="entry name" value="DnaJ"/>
    <property type="match status" value="1"/>
</dbReference>